<evidence type="ECO:0000313" key="3">
    <source>
        <dbReference type="EMBL" id="CAD8063909.1"/>
    </source>
</evidence>
<evidence type="ECO:0000256" key="2">
    <source>
        <dbReference type="SAM" id="MobiDB-lite"/>
    </source>
</evidence>
<feature type="region of interest" description="Disordered" evidence="2">
    <location>
        <begin position="164"/>
        <end position="204"/>
    </location>
</feature>
<dbReference type="OMA" id="PNYQKEP"/>
<protein>
    <submittedName>
        <fullName evidence="3">Uncharacterized protein</fullName>
    </submittedName>
</protein>
<dbReference type="EMBL" id="CAJJDM010000034">
    <property type="protein sequence ID" value="CAD8063909.1"/>
    <property type="molecule type" value="Genomic_DNA"/>
</dbReference>
<gene>
    <name evidence="3" type="ORF">PPRIM_AZ9-3.1.T0350201</name>
</gene>
<feature type="region of interest" description="Disordered" evidence="2">
    <location>
        <begin position="688"/>
        <end position="723"/>
    </location>
</feature>
<dbReference type="Proteomes" id="UP000688137">
    <property type="component" value="Unassembled WGS sequence"/>
</dbReference>
<evidence type="ECO:0000256" key="1">
    <source>
        <dbReference type="SAM" id="Coils"/>
    </source>
</evidence>
<organism evidence="3 4">
    <name type="scientific">Paramecium primaurelia</name>
    <dbReference type="NCBI Taxonomy" id="5886"/>
    <lineage>
        <taxon>Eukaryota</taxon>
        <taxon>Sar</taxon>
        <taxon>Alveolata</taxon>
        <taxon>Ciliophora</taxon>
        <taxon>Intramacronucleata</taxon>
        <taxon>Oligohymenophorea</taxon>
        <taxon>Peniculida</taxon>
        <taxon>Parameciidae</taxon>
        <taxon>Paramecium</taxon>
    </lineage>
</organism>
<evidence type="ECO:0000313" key="4">
    <source>
        <dbReference type="Proteomes" id="UP000688137"/>
    </source>
</evidence>
<feature type="coiled-coil region" evidence="1">
    <location>
        <begin position="350"/>
        <end position="377"/>
    </location>
</feature>
<name>A0A8S1L9S6_PARPR</name>
<comment type="caution">
    <text evidence="3">The sequence shown here is derived from an EMBL/GenBank/DDBJ whole genome shotgun (WGS) entry which is preliminary data.</text>
</comment>
<proteinExistence type="predicted"/>
<feature type="compositionally biased region" description="Polar residues" evidence="2">
    <location>
        <begin position="176"/>
        <end position="204"/>
    </location>
</feature>
<feature type="coiled-coil region" evidence="1">
    <location>
        <begin position="477"/>
        <end position="529"/>
    </location>
</feature>
<keyword evidence="1" id="KW-0175">Coiled coil</keyword>
<keyword evidence="4" id="KW-1185">Reference proteome</keyword>
<feature type="compositionally biased region" description="Basic residues" evidence="2">
    <location>
        <begin position="711"/>
        <end position="723"/>
    </location>
</feature>
<feature type="region of interest" description="Disordered" evidence="2">
    <location>
        <begin position="296"/>
        <end position="316"/>
    </location>
</feature>
<reference evidence="3" key="1">
    <citation type="submission" date="2021-01" db="EMBL/GenBank/DDBJ databases">
        <authorList>
            <consortium name="Genoscope - CEA"/>
            <person name="William W."/>
        </authorList>
    </citation>
    <scope>NUCLEOTIDE SEQUENCE</scope>
</reference>
<accession>A0A8S1L9S6</accession>
<sequence length="723" mass="84538">MLQQSQLIHHSVIKYDDNDVPLMFEVLPFEGRGDYTFEEFQQLQERIVSHQQMMENYKVNTWETMHYYEIVTVDKCKSAFLDNNEEYQGMITMVEMFNAEVLNAQQRNARIRNGMWRLQFFRSLANIIREISFFTRNRELQAKFITKCYNWALETITKIDYQSRKLDSDQGPTRPPTGQTKRPFSSVTQAKRPQSALTIKSMRPQSGYPTTVIDGYAETTIEQTHPDRPDSGVTGTIRIDQMKESQYSKGTLLPGDIIQDQLHDFQNGYRTKHDSMPPPDQRLTNYKRRIIQNFQAPRPQSAVDSSGKIKMKSTFPKPIKSAKPTAIVEERDEEVVIQGDLVDNNDEVLLNEEDLAARQAENEAKLIIQEEEAKKKERTLEPQIKVFLNDEQVENNQKPRNLDFETRDGFQQYQNSNQSDELNIQKKYQKLRNKEAQQKREDEELVAMMHQWSSNKARVEREMNRRIESATYGNRFRELEMKERQNKEKDYKELNKIQKNHQLSLNKNKSQWEDDLSDLSDEEEEMIQNNIEIDGQTGLIDDDGQKRQQKRIRPQTCQPRNLNEKLPNYQKEPKFMNNTDFRGLESKISKHNINKIKKLHGNIIGLQEEDEANRLQPEQSMSIYGKNQSLTQQQKRPLSAILAAQPLDQVRYDQLQEIEEIKLRLAKKGVTVPVQKLVNALLIPDPINLKDPEGNTLPPPGFGMKVDPFAKKKKSKKKKRSKK</sequence>
<dbReference type="AlphaFoldDB" id="A0A8S1L9S6"/>